<dbReference type="OrthoDB" id="193931at2759"/>
<keyword evidence="6 8" id="KW-0723">Serine/threonine-protein kinase</keyword>
<proteinExistence type="inferred from homology"/>
<evidence type="ECO:0000256" key="4">
    <source>
        <dbReference type="ARBA" id="ARBA00022840"/>
    </source>
</evidence>
<dbReference type="GeneID" id="20521882"/>
<organism evidence="8 9">
    <name type="scientific">Encephalitozoon romaleae (strain SJ-2008)</name>
    <name type="common">Microsporidian parasite</name>
    <dbReference type="NCBI Taxonomy" id="1178016"/>
    <lineage>
        <taxon>Eukaryota</taxon>
        <taxon>Fungi</taxon>
        <taxon>Fungi incertae sedis</taxon>
        <taxon>Microsporidia</taxon>
        <taxon>Unikaryonidae</taxon>
        <taxon>Encephalitozoon</taxon>
    </lineage>
</organism>
<evidence type="ECO:0000259" key="7">
    <source>
        <dbReference type="PROSITE" id="PS50011"/>
    </source>
</evidence>
<dbReference type="GO" id="GO:0005737">
    <property type="term" value="C:cytoplasm"/>
    <property type="evidence" value="ECO:0007669"/>
    <property type="project" value="UniProtKB-SubCell"/>
</dbReference>
<feature type="domain" description="Protein kinase" evidence="7">
    <location>
        <begin position="10"/>
        <end position="256"/>
    </location>
</feature>
<evidence type="ECO:0000313" key="9">
    <source>
        <dbReference type="Proteomes" id="UP000010094"/>
    </source>
</evidence>
<sequence>MYLQKKFLNFNITGLLGSGSYGDVVSATDNITGMRVAMKFIRKDVDRWKHSLELKIQRLLNHRSVCKLYGHVNTSRNLVLVLELARGIDLHKYIRRNGRLEEGYARTLFVQMLHGVDYLHTHSIVHRDLKLENIIVDGETVKICDFGLSTFYDRSSVLRDYCGTPQCAPPEIMRGIPYVGPEIDIWCLGIILYAMVHGRLPFEEEEIGLSSRHAIISRMSVDESLSNELKDLIRRIIEPDKSIRIEMDDLMRHPWVNVTREDYRKSIVFIDDNVVESLVGMGFKKEDVLRNIPNKNSKEYSAYCLVSKDPLSLSRHQVVPGNIRQCHPYNIVDLNFLIDEETISNHQRRMWKHEILRRMSPVRNGCLLSLLWGKRKMYLVKRDINLNLKMSKSLIEHSLATFPKITFRKKSRYVVHHTSGLVVSIELTEKFPFTVCTFILTGGNKIEFVNFVVDFIRFSNQENKEACIWA</sequence>
<dbReference type="SUPFAM" id="SSF56112">
    <property type="entry name" value="Protein kinase-like (PK-like)"/>
    <property type="match status" value="1"/>
</dbReference>
<evidence type="ECO:0000256" key="5">
    <source>
        <dbReference type="PROSITE-ProRule" id="PRU10141"/>
    </source>
</evidence>
<dbReference type="AlphaFoldDB" id="I6ZJX3"/>
<dbReference type="Pfam" id="PF00069">
    <property type="entry name" value="Pkinase"/>
    <property type="match status" value="1"/>
</dbReference>
<dbReference type="KEGG" id="ero:EROM_081470"/>
<keyword evidence="3 5" id="KW-0547">Nucleotide-binding</keyword>
<dbReference type="Proteomes" id="UP000010094">
    <property type="component" value="Chromosome VIII"/>
</dbReference>
<reference evidence="8 9" key="1">
    <citation type="journal article" date="2012" name="Proc. Natl. Acad. Sci. U.S.A.">
        <title>Gain and loss of multiple functionally related, horizontally transferred genes in the reduced genomes of two microsporidian parasites.</title>
        <authorList>
            <person name="Pombert J.-F."/>
            <person name="Selman M."/>
            <person name="Burki F."/>
            <person name="Bardell F.T."/>
            <person name="Farinelli L."/>
            <person name="Solter L.F."/>
            <person name="Whitman D.W."/>
            <person name="Weiss L.M."/>
            <person name="Corradi N."/>
            <person name="Keeling P.J."/>
        </authorList>
    </citation>
    <scope>NUCLEOTIDE SEQUENCE [LARGE SCALE GENOMIC DNA]</scope>
    <source>
        <strain evidence="8 9">SJ-2008</strain>
    </source>
</reference>
<dbReference type="PANTHER" id="PTHR24346">
    <property type="entry name" value="MAP/MICROTUBULE AFFINITY-REGULATING KINASE"/>
    <property type="match status" value="1"/>
</dbReference>
<dbReference type="InterPro" id="IPR011009">
    <property type="entry name" value="Kinase-like_dom_sf"/>
</dbReference>
<comment type="subcellular location">
    <subcellularLocation>
        <location evidence="1">Cytoplasm</location>
    </subcellularLocation>
</comment>
<dbReference type="PROSITE" id="PS50011">
    <property type="entry name" value="PROTEIN_KINASE_DOM"/>
    <property type="match status" value="1"/>
</dbReference>
<comment type="similarity">
    <text evidence="6">Belongs to the protein kinase superfamily.</text>
</comment>
<keyword evidence="2" id="KW-0963">Cytoplasm</keyword>
<evidence type="ECO:0000256" key="1">
    <source>
        <dbReference type="ARBA" id="ARBA00004496"/>
    </source>
</evidence>
<protein>
    <submittedName>
        <fullName evidence="8">Serine/threonine protein kinase</fullName>
    </submittedName>
</protein>
<dbReference type="EMBL" id="CP003525">
    <property type="protein sequence ID" value="AFN83563.1"/>
    <property type="molecule type" value="Genomic_DNA"/>
</dbReference>
<keyword evidence="4 5" id="KW-0067">ATP-binding</keyword>
<dbReference type="GO" id="GO:0035556">
    <property type="term" value="P:intracellular signal transduction"/>
    <property type="evidence" value="ECO:0007669"/>
    <property type="project" value="TreeGrafter"/>
</dbReference>
<dbReference type="PANTHER" id="PTHR24346:SF110">
    <property type="entry name" value="NON-SPECIFIC SERINE_THREONINE PROTEIN KINASE"/>
    <property type="match status" value="1"/>
</dbReference>
<keyword evidence="8" id="KW-0808">Transferase</keyword>
<keyword evidence="9" id="KW-1185">Reference proteome</keyword>
<dbReference type="InterPro" id="IPR000719">
    <property type="entry name" value="Prot_kinase_dom"/>
</dbReference>
<dbReference type="InterPro" id="IPR008271">
    <property type="entry name" value="Ser/Thr_kinase_AS"/>
</dbReference>
<dbReference type="PROSITE" id="PS00108">
    <property type="entry name" value="PROTEIN_KINASE_ST"/>
    <property type="match status" value="1"/>
</dbReference>
<feature type="binding site" evidence="5">
    <location>
        <position position="43"/>
    </location>
    <ligand>
        <name>ATP</name>
        <dbReference type="ChEBI" id="CHEBI:30616"/>
    </ligand>
</feature>
<evidence type="ECO:0000256" key="2">
    <source>
        <dbReference type="ARBA" id="ARBA00022490"/>
    </source>
</evidence>
<dbReference type="GO" id="GO:0005524">
    <property type="term" value="F:ATP binding"/>
    <property type="evidence" value="ECO:0007669"/>
    <property type="project" value="UniProtKB-UniRule"/>
</dbReference>
<name>I6ZJX3_ENCRO</name>
<dbReference type="VEuPathDB" id="MicrosporidiaDB:EROM_081470"/>
<evidence type="ECO:0000256" key="3">
    <source>
        <dbReference type="ARBA" id="ARBA00022741"/>
    </source>
</evidence>
<gene>
    <name evidence="8" type="ordered locus">EROM_081470</name>
</gene>
<dbReference type="HOGENOM" id="CLU_581437_0_0_1"/>
<evidence type="ECO:0000313" key="8">
    <source>
        <dbReference type="EMBL" id="AFN83563.1"/>
    </source>
</evidence>
<dbReference type="FunFam" id="1.10.510.10:FF:000571">
    <property type="entry name" value="Maternal embryonic leucine zipper kinase"/>
    <property type="match status" value="1"/>
</dbReference>
<evidence type="ECO:0000256" key="6">
    <source>
        <dbReference type="RuleBase" id="RU000304"/>
    </source>
</evidence>
<dbReference type="GO" id="GO:0004674">
    <property type="term" value="F:protein serine/threonine kinase activity"/>
    <property type="evidence" value="ECO:0007669"/>
    <property type="project" value="UniProtKB-KW"/>
</dbReference>
<dbReference type="RefSeq" id="XP_009265060.1">
    <property type="nucleotide sequence ID" value="XM_009266785.1"/>
</dbReference>
<accession>I6ZJX3</accession>
<dbReference type="PROSITE" id="PS00107">
    <property type="entry name" value="PROTEIN_KINASE_ATP"/>
    <property type="match status" value="1"/>
</dbReference>
<dbReference type="InterPro" id="IPR017441">
    <property type="entry name" value="Protein_kinase_ATP_BS"/>
</dbReference>
<dbReference type="SMART" id="SM00220">
    <property type="entry name" value="S_TKc"/>
    <property type="match status" value="1"/>
</dbReference>
<keyword evidence="8" id="KW-0418">Kinase</keyword>
<dbReference type="Gene3D" id="1.10.510.10">
    <property type="entry name" value="Transferase(Phosphotransferase) domain 1"/>
    <property type="match status" value="1"/>
</dbReference>